<dbReference type="Gene3D" id="3.30.200.20">
    <property type="entry name" value="Phosphorylase Kinase, domain 1"/>
    <property type="match status" value="1"/>
</dbReference>
<dbReference type="SUPFAM" id="SSF47473">
    <property type="entry name" value="EF-hand"/>
    <property type="match status" value="1"/>
</dbReference>
<reference evidence="13 14" key="1">
    <citation type="submission" date="2024-02" db="EMBL/GenBank/DDBJ databases">
        <authorList>
            <person name="Chen Y."/>
            <person name="Shah S."/>
            <person name="Dougan E. K."/>
            <person name="Thang M."/>
            <person name="Chan C."/>
        </authorList>
    </citation>
    <scope>NUCLEOTIDE SEQUENCE [LARGE SCALE GENOMIC DNA]</scope>
</reference>
<dbReference type="PROSITE" id="PS00108">
    <property type="entry name" value="PROTEIN_KINASE_ST"/>
    <property type="match status" value="1"/>
</dbReference>
<dbReference type="PANTHER" id="PTHR12787:SF0">
    <property type="entry name" value="RIBOSOMAL RNA-PROCESSING PROTEIN 8"/>
    <property type="match status" value="1"/>
</dbReference>
<dbReference type="Pfam" id="PF05148">
    <property type="entry name" value="Methyltransf_8"/>
    <property type="match status" value="1"/>
</dbReference>
<comment type="similarity">
    <text evidence="9">Belongs to the protein kinase superfamily. Ser/Thr protein kinase family. CDPK subfamily.</text>
</comment>
<dbReference type="InterPro" id="IPR018247">
    <property type="entry name" value="EF_Hand_1_Ca_BS"/>
</dbReference>
<keyword evidence="4" id="KW-0489">Methyltransferase</keyword>
<dbReference type="InterPro" id="IPR011009">
    <property type="entry name" value="Kinase-like_dom_sf"/>
</dbReference>
<keyword evidence="5" id="KW-0808">Transferase</keyword>
<dbReference type="InterPro" id="IPR042036">
    <property type="entry name" value="RRP8_N"/>
</dbReference>
<dbReference type="InterPro" id="IPR000719">
    <property type="entry name" value="Prot_kinase_dom"/>
</dbReference>
<dbReference type="Pfam" id="PF00069">
    <property type="entry name" value="Pkinase"/>
    <property type="match status" value="1"/>
</dbReference>
<dbReference type="Pfam" id="PF13499">
    <property type="entry name" value="EF-hand_7"/>
    <property type="match status" value="2"/>
</dbReference>
<dbReference type="Gene3D" id="1.10.238.10">
    <property type="entry name" value="EF-hand"/>
    <property type="match status" value="1"/>
</dbReference>
<feature type="domain" description="EF-hand" evidence="12">
    <location>
        <begin position="384"/>
        <end position="419"/>
    </location>
</feature>
<dbReference type="SUPFAM" id="SSF56112">
    <property type="entry name" value="Protein kinase-like (PK-like)"/>
    <property type="match status" value="1"/>
</dbReference>
<dbReference type="InterPro" id="IPR011992">
    <property type="entry name" value="EF-hand-dom_pair"/>
</dbReference>
<comment type="similarity">
    <text evidence="2">Belongs to the methyltransferase superfamily. RRP8 family.</text>
</comment>
<protein>
    <submittedName>
        <fullName evidence="13">Ribosomal RNA-processing protein 8</fullName>
    </submittedName>
</protein>
<dbReference type="SMART" id="SM00220">
    <property type="entry name" value="S_TKc"/>
    <property type="match status" value="1"/>
</dbReference>
<evidence type="ECO:0000256" key="6">
    <source>
        <dbReference type="ARBA" id="ARBA00022691"/>
    </source>
</evidence>
<evidence type="ECO:0000256" key="3">
    <source>
        <dbReference type="ARBA" id="ARBA00022552"/>
    </source>
</evidence>
<feature type="region of interest" description="Disordered" evidence="10">
    <location>
        <begin position="597"/>
        <end position="724"/>
    </location>
</feature>
<proteinExistence type="inferred from homology"/>
<keyword evidence="6" id="KW-0949">S-adenosyl-L-methionine</keyword>
<dbReference type="Gene3D" id="1.10.10.2150">
    <property type="entry name" value="Ribosomal RNA-processing protein 8, N-terminal domain"/>
    <property type="match status" value="1"/>
</dbReference>
<dbReference type="Proteomes" id="UP001642464">
    <property type="component" value="Unassembled WGS sequence"/>
</dbReference>
<evidence type="ECO:0000259" key="12">
    <source>
        <dbReference type="PROSITE" id="PS50222"/>
    </source>
</evidence>
<keyword evidence="3" id="KW-0698">rRNA processing</keyword>
<dbReference type="EMBL" id="CAXAMM010014413">
    <property type="protein sequence ID" value="CAK9033685.1"/>
    <property type="molecule type" value="Genomic_DNA"/>
</dbReference>
<dbReference type="InterPro" id="IPR007823">
    <property type="entry name" value="RRP8"/>
</dbReference>
<name>A0ABP0L3F1_9DINO</name>
<dbReference type="Gene3D" id="3.40.50.150">
    <property type="entry name" value="Vaccinia Virus protein VP39"/>
    <property type="match status" value="1"/>
</dbReference>
<dbReference type="PROSITE" id="PS50011">
    <property type="entry name" value="PROTEIN_KINASE_DOM"/>
    <property type="match status" value="1"/>
</dbReference>
<evidence type="ECO:0000256" key="10">
    <source>
        <dbReference type="SAM" id="MobiDB-lite"/>
    </source>
</evidence>
<dbReference type="InterPro" id="IPR029063">
    <property type="entry name" value="SAM-dependent_MTases_sf"/>
</dbReference>
<dbReference type="Gene3D" id="1.10.510.10">
    <property type="entry name" value="Transferase(Phosphotransferase) domain 1"/>
    <property type="match status" value="1"/>
</dbReference>
<evidence type="ECO:0000256" key="8">
    <source>
        <dbReference type="ARBA" id="ARBA00023242"/>
    </source>
</evidence>
<feature type="domain" description="EF-hand" evidence="12">
    <location>
        <begin position="474"/>
        <end position="509"/>
    </location>
</feature>
<keyword evidence="7" id="KW-0106">Calcium</keyword>
<keyword evidence="8" id="KW-0539">Nucleus</keyword>
<accession>A0ABP0L3F1</accession>
<keyword evidence="14" id="KW-1185">Reference proteome</keyword>
<feature type="domain" description="EF-hand" evidence="12">
    <location>
        <begin position="435"/>
        <end position="470"/>
    </location>
</feature>
<dbReference type="InterPro" id="IPR008271">
    <property type="entry name" value="Ser/Thr_kinase_AS"/>
</dbReference>
<evidence type="ECO:0000256" key="7">
    <source>
        <dbReference type="ARBA" id="ARBA00022837"/>
    </source>
</evidence>
<dbReference type="PROSITE" id="PS50222">
    <property type="entry name" value="EF_HAND_2"/>
    <property type="match status" value="4"/>
</dbReference>
<evidence type="ECO:0000256" key="1">
    <source>
        <dbReference type="ARBA" id="ARBA00004604"/>
    </source>
</evidence>
<sequence length="939" mass="105682">MGSVLSGQCLGSNDLLALSVSTAVTVRTPFSHGSLVGIFEGQLTQKYEILRQLGTGRQGKTFLVRGKSEQKSLFVAKESHEKDPYAIADLRKEFDYLKRLQHPNISKVLELVLGKELEEGQWTDRLYVISELAAGSDLLQYMKKMIEHQRTLREDWMAKVLHQIMSGVAYLHSERVVHNDLKPDNILCIQEFQPDSPDLVPWVTLTDFGCAKVRDEEDFVCGDPRYQSPETLRALVAHLKGQTAAALDRQIGYQADIWSLGVTLFELLSGGVMPFIYEAVHLNDVTHNAARWEKLKVEVMEKELVLDPYLAGATTAARDLVSRMLSKDCSARPSALEVLEDKWFRYQGHHSLSEENLARLELKKTKGMAHTLLLNAMAMKLQRSHYEESWKVFQTIDADNDGSLSLEEFQQAFELLAGSPTSGSLCKSPMTRDDPQGAWLEHIFKMADIDKNGRLNFPEFVAVTFDWNTLERSVLDGILKRLFNQLDRDGNGQVSMEELASIFKGALSWSELEQVCTRIDADQDGHVTLQELHDFLFESAAFSHRVAGPNEFLHQAKAKVCPELRTKQVCLHYGMFLLCVHSLVQGGQGHLFASLFRTQPSHPKGPGRSQPEPERNKKGKPGKAAHIDQTGVEGLSKTQRRKQKQKQEKEKQKKQAAVDQTGVEGLSKTQRRKQKRKQEKEKQKEKQKKQAAVGQSGSKKRQKVPGVEVPEAEPSARSPGVLGKAAKRLKGSRFRWLNETLYTMTGQEAFKLFSEDPSLADAYHEGFRAQAAKWPKNPLDEVIRWLKKEVAKDAVIGDFGCGDARLALELENRTVHSFDLVPINSRVTACNLAKVPLPKASLDVAIFCLALMGTDWIKFVTEARRCLKLGGLCHIVEVESRFAEIDAVVRTIESLGFQQVLVKPGSFFVEMRFRATKERQGHKSHGEGELLQACTYRKR</sequence>
<evidence type="ECO:0000313" key="13">
    <source>
        <dbReference type="EMBL" id="CAK9033685.1"/>
    </source>
</evidence>
<comment type="subcellular location">
    <subcellularLocation>
        <location evidence="1">Nucleus</location>
        <location evidence="1">Nucleolus</location>
    </subcellularLocation>
</comment>
<organism evidence="13 14">
    <name type="scientific">Durusdinium trenchii</name>
    <dbReference type="NCBI Taxonomy" id="1381693"/>
    <lineage>
        <taxon>Eukaryota</taxon>
        <taxon>Sar</taxon>
        <taxon>Alveolata</taxon>
        <taxon>Dinophyceae</taxon>
        <taxon>Suessiales</taxon>
        <taxon>Symbiodiniaceae</taxon>
        <taxon>Durusdinium</taxon>
    </lineage>
</organism>
<dbReference type="PROSITE" id="PS00018">
    <property type="entry name" value="EF_HAND_1"/>
    <property type="match status" value="4"/>
</dbReference>
<dbReference type="SMART" id="SM00054">
    <property type="entry name" value="EFh"/>
    <property type="match status" value="4"/>
</dbReference>
<evidence type="ECO:0000256" key="4">
    <source>
        <dbReference type="ARBA" id="ARBA00022603"/>
    </source>
</evidence>
<evidence type="ECO:0000256" key="9">
    <source>
        <dbReference type="ARBA" id="ARBA00024334"/>
    </source>
</evidence>
<gene>
    <name evidence="13" type="ORF">SCF082_LOCUS20591</name>
</gene>
<comment type="caution">
    <text evidence="13">The sequence shown here is derived from an EMBL/GenBank/DDBJ whole genome shotgun (WGS) entry which is preliminary data.</text>
</comment>
<dbReference type="PANTHER" id="PTHR12787">
    <property type="entry name" value="RIBOSOMAL RNA-PROCESSING PROTEIN 8"/>
    <property type="match status" value="1"/>
</dbReference>
<evidence type="ECO:0000256" key="5">
    <source>
        <dbReference type="ARBA" id="ARBA00022679"/>
    </source>
</evidence>
<dbReference type="InterPro" id="IPR002048">
    <property type="entry name" value="EF_hand_dom"/>
</dbReference>
<evidence type="ECO:0000313" key="14">
    <source>
        <dbReference type="Proteomes" id="UP001642464"/>
    </source>
</evidence>
<evidence type="ECO:0000256" key="2">
    <source>
        <dbReference type="ARBA" id="ARBA00006301"/>
    </source>
</evidence>
<feature type="domain" description="EF-hand" evidence="12">
    <location>
        <begin position="510"/>
        <end position="542"/>
    </location>
</feature>
<evidence type="ECO:0000259" key="11">
    <source>
        <dbReference type="PROSITE" id="PS50011"/>
    </source>
</evidence>
<feature type="domain" description="Protein kinase" evidence="11">
    <location>
        <begin position="47"/>
        <end position="344"/>
    </location>
</feature>
<dbReference type="SUPFAM" id="SSF53335">
    <property type="entry name" value="S-adenosyl-L-methionine-dependent methyltransferases"/>
    <property type="match status" value="1"/>
</dbReference>